<dbReference type="AlphaFoldDB" id="A0A0E9UKS7"/>
<keyword evidence="1" id="KW-0812">Transmembrane</keyword>
<keyword evidence="1" id="KW-0472">Membrane</keyword>
<reference evidence="2" key="2">
    <citation type="journal article" date="2015" name="Fish Shellfish Immunol.">
        <title>Early steps in the European eel (Anguilla anguilla)-Vibrio vulnificus interaction in the gills: Role of the RtxA13 toxin.</title>
        <authorList>
            <person name="Callol A."/>
            <person name="Pajuelo D."/>
            <person name="Ebbesson L."/>
            <person name="Teles M."/>
            <person name="MacKenzie S."/>
            <person name="Amaro C."/>
        </authorList>
    </citation>
    <scope>NUCLEOTIDE SEQUENCE</scope>
</reference>
<feature type="transmembrane region" description="Helical" evidence="1">
    <location>
        <begin position="25"/>
        <end position="44"/>
    </location>
</feature>
<name>A0A0E9UKS7_ANGAN</name>
<evidence type="ECO:0000313" key="2">
    <source>
        <dbReference type="EMBL" id="JAH66444.1"/>
    </source>
</evidence>
<dbReference type="EMBL" id="GBXM01042133">
    <property type="protein sequence ID" value="JAH66444.1"/>
    <property type="molecule type" value="Transcribed_RNA"/>
</dbReference>
<accession>A0A0E9UKS7</accession>
<reference evidence="2" key="1">
    <citation type="submission" date="2014-11" db="EMBL/GenBank/DDBJ databases">
        <authorList>
            <person name="Amaro Gonzalez C."/>
        </authorList>
    </citation>
    <scope>NUCLEOTIDE SEQUENCE</scope>
</reference>
<sequence length="45" mass="4848">MCLLSATVTFRSAICWSSSTFCSTLRATCLSISSIIFLVVLTSLL</sequence>
<proteinExistence type="predicted"/>
<keyword evidence="1" id="KW-1133">Transmembrane helix</keyword>
<protein>
    <submittedName>
        <fullName evidence="2">Uncharacterized protein</fullName>
    </submittedName>
</protein>
<evidence type="ECO:0000256" key="1">
    <source>
        <dbReference type="SAM" id="Phobius"/>
    </source>
</evidence>
<organism evidence="2">
    <name type="scientific">Anguilla anguilla</name>
    <name type="common">European freshwater eel</name>
    <name type="synonym">Muraena anguilla</name>
    <dbReference type="NCBI Taxonomy" id="7936"/>
    <lineage>
        <taxon>Eukaryota</taxon>
        <taxon>Metazoa</taxon>
        <taxon>Chordata</taxon>
        <taxon>Craniata</taxon>
        <taxon>Vertebrata</taxon>
        <taxon>Euteleostomi</taxon>
        <taxon>Actinopterygii</taxon>
        <taxon>Neopterygii</taxon>
        <taxon>Teleostei</taxon>
        <taxon>Anguilliformes</taxon>
        <taxon>Anguillidae</taxon>
        <taxon>Anguilla</taxon>
    </lineage>
</organism>